<dbReference type="InterPro" id="IPR011990">
    <property type="entry name" value="TPR-like_helical_dom_sf"/>
</dbReference>
<evidence type="ECO:0000313" key="1">
    <source>
        <dbReference type="EMBL" id="MFC7615522.1"/>
    </source>
</evidence>
<organism evidence="1 2">
    <name type="scientific">Actinokineospora soli</name>
    <dbReference type="NCBI Taxonomy" id="1048753"/>
    <lineage>
        <taxon>Bacteria</taxon>
        <taxon>Bacillati</taxon>
        <taxon>Actinomycetota</taxon>
        <taxon>Actinomycetes</taxon>
        <taxon>Pseudonocardiales</taxon>
        <taxon>Pseudonocardiaceae</taxon>
        <taxon>Actinokineospora</taxon>
    </lineage>
</organism>
<gene>
    <name evidence="1" type="ORF">ACFQV2_20490</name>
</gene>
<reference evidence="2" key="1">
    <citation type="journal article" date="2019" name="Int. J. Syst. Evol. Microbiol.">
        <title>The Global Catalogue of Microorganisms (GCM) 10K type strain sequencing project: providing services to taxonomists for standard genome sequencing and annotation.</title>
        <authorList>
            <consortium name="The Broad Institute Genomics Platform"/>
            <consortium name="The Broad Institute Genome Sequencing Center for Infectious Disease"/>
            <person name="Wu L."/>
            <person name="Ma J."/>
        </authorList>
    </citation>
    <scope>NUCLEOTIDE SEQUENCE [LARGE SCALE GENOMIC DNA]</scope>
    <source>
        <strain evidence="2">JCM 17695</strain>
    </source>
</reference>
<dbReference type="EMBL" id="JBHTEY010000004">
    <property type="protein sequence ID" value="MFC7615522.1"/>
    <property type="molecule type" value="Genomic_DNA"/>
</dbReference>
<dbReference type="Gene3D" id="1.25.40.10">
    <property type="entry name" value="Tetratricopeptide repeat domain"/>
    <property type="match status" value="1"/>
</dbReference>
<accession>A0ABW2TP02</accession>
<sequence length="222" mass="23550">MVDKVAENNRGVTMGQLIRAVAHTDLPRAERLAATIADPGTRAYAFATVVTAALPLDRQLAHRAAAEAHAAAASLVPDEGFEASNVQRAIQAIALIDIAAAERLADTMTDNAWGLAAAAMAVAPHDPDRAQAIAARIPRTDRSSTAFAELATALADNHPHQALRVAAAIPREQDRNRALRDIAAALALHDPSQSERTADRITDPATKSRAMVLIATRWLDNT</sequence>
<evidence type="ECO:0008006" key="3">
    <source>
        <dbReference type="Google" id="ProtNLM"/>
    </source>
</evidence>
<dbReference type="Proteomes" id="UP001596512">
    <property type="component" value="Unassembled WGS sequence"/>
</dbReference>
<protein>
    <recommendedName>
        <fullName evidence="3">HEAT repeat-containing protein</fullName>
    </recommendedName>
</protein>
<comment type="caution">
    <text evidence="1">The sequence shown here is derived from an EMBL/GenBank/DDBJ whole genome shotgun (WGS) entry which is preliminary data.</text>
</comment>
<keyword evidence="2" id="KW-1185">Reference proteome</keyword>
<name>A0ABW2TP02_9PSEU</name>
<evidence type="ECO:0000313" key="2">
    <source>
        <dbReference type="Proteomes" id="UP001596512"/>
    </source>
</evidence>
<proteinExistence type="predicted"/>